<name>A0ABT4ZK29_9RHOB</name>
<evidence type="ECO:0000313" key="2">
    <source>
        <dbReference type="EMBL" id="MDB6179720.1"/>
    </source>
</evidence>
<feature type="transmembrane region" description="Helical" evidence="1">
    <location>
        <begin position="89"/>
        <end position="109"/>
    </location>
</feature>
<keyword evidence="3" id="KW-1185">Reference proteome</keyword>
<accession>A0ABT4ZK29</accession>
<comment type="caution">
    <text evidence="2">The sequence shown here is derived from an EMBL/GenBank/DDBJ whole genome shotgun (WGS) entry which is preliminary data.</text>
</comment>
<feature type="transmembrane region" description="Helical" evidence="1">
    <location>
        <begin position="9"/>
        <end position="26"/>
    </location>
</feature>
<feature type="transmembrane region" description="Helical" evidence="1">
    <location>
        <begin position="130"/>
        <end position="150"/>
    </location>
</feature>
<dbReference type="RefSeq" id="WP_271890811.1">
    <property type="nucleotide sequence ID" value="NZ_JAQBIE010000060.1"/>
</dbReference>
<dbReference type="Proteomes" id="UP001165641">
    <property type="component" value="Unassembled WGS sequence"/>
</dbReference>
<keyword evidence="1" id="KW-0472">Membrane</keyword>
<reference evidence="2" key="1">
    <citation type="submission" date="2022-12" db="EMBL/GenBank/DDBJ databases">
        <title>Paracoccus onchidii sp. nov., isolated from a marine invertebrate from the South China Sea.</title>
        <authorList>
            <person name="Xu S."/>
            <person name="Liu Z."/>
            <person name="Xu Y."/>
        </authorList>
    </citation>
    <scope>NUCLEOTIDE SEQUENCE</scope>
    <source>
        <strain evidence="2">Z330</strain>
    </source>
</reference>
<keyword evidence="1" id="KW-0812">Transmembrane</keyword>
<dbReference type="EMBL" id="JAQBIE010000060">
    <property type="protein sequence ID" value="MDB6179720.1"/>
    <property type="molecule type" value="Genomic_DNA"/>
</dbReference>
<evidence type="ECO:0000313" key="3">
    <source>
        <dbReference type="Proteomes" id="UP001165641"/>
    </source>
</evidence>
<protein>
    <submittedName>
        <fullName evidence="2">Uncharacterized protein</fullName>
    </submittedName>
</protein>
<keyword evidence="1" id="KW-1133">Transmembrane helix</keyword>
<evidence type="ECO:0000256" key="1">
    <source>
        <dbReference type="SAM" id="Phobius"/>
    </source>
</evidence>
<feature type="transmembrane region" description="Helical" evidence="1">
    <location>
        <begin position="32"/>
        <end position="51"/>
    </location>
</feature>
<proteinExistence type="predicted"/>
<sequence length="155" mass="17769">MDPKKFETFIYLVMHPALLCIAIRHFPDQTWMPWMLVIPYAFFAYLTWPGLRPSTEAGLFWFFGRPFISAISGYLMLKANGAPDDLSVVALSYSMFTLYIFSNTVALLARMTPVAITAPELHYAARRNPVGLVILFGLAFIFVYQLLVWFQMALR</sequence>
<organism evidence="2 3">
    <name type="scientific">Paracoccus onchidii</name>
    <dbReference type="NCBI Taxonomy" id="3017813"/>
    <lineage>
        <taxon>Bacteria</taxon>
        <taxon>Pseudomonadati</taxon>
        <taxon>Pseudomonadota</taxon>
        <taxon>Alphaproteobacteria</taxon>
        <taxon>Rhodobacterales</taxon>
        <taxon>Paracoccaceae</taxon>
        <taxon>Paracoccus</taxon>
    </lineage>
</organism>
<gene>
    <name evidence="2" type="ORF">PAF17_19985</name>
</gene>
<feature type="transmembrane region" description="Helical" evidence="1">
    <location>
        <begin position="58"/>
        <end position="77"/>
    </location>
</feature>